<evidence type="ECO:0000256" key="1">
    <source>
        <dbReference type="ARBA" id="ARBA00004123"/>
    </source>
</evidence>
<comment type="caution">
    <text evidence="6">The sequence shown here is derived from an EMBL/GenBank/DDBJ whole genome shotgun (WGS) entry which is preliminary data.</text>
</comment>
<dbReference type="PANTHER" id="PTHR21277:SF5">
    <property type="entry name" value="TRANSCRIPTIONAL ADAPTER 1"/>
    <property type="match status" value="1"/>
</dbReference>
<reference evidence="6" key="2">
    <citation type="journal article" date="2023" name="IMA Fungus">
        <title>Comparative genomic study of the Penicillium genus elucidates a diverse pangenome and 15 lateral gene transfer events.</title>
        <authorList>
            <person name="Petersen C."/>
            <person name="Sorensen T."/>
            <person name="Nielsen M.R."/>
            <person name="Sondergaard T.E."/>
            <person name="Sorensen J.L."/>
            <person name="Fitzpatrick D.A."/>
            <person name="Frisvad J.C."/>
            <person name="Nielsen K.L."/>
        </authorList>
    </citation>
    <scope>NUCLEOTIDE SEQUENCE</scope>
    <source>
        <strain evidence="6">IBT 26290</strain>
    </source>
</reference>
<keyword evidence="2" id="KW-0805">Transcription regulation</keyword>
<organism evidence="6 7">
    <name type="scientific">Penicillium canariense</name>
    <dbReference type="NCBI Taxonomy" id="189055"/>
    <lineage>
        <taxon>Eukaryota</taxon>
        <taxon>Fungi</taxon>
        <taxon>Dikarya</taxon>
        <taxon>Ascomycota</taxon>
        <taxon>Pezizomycotina</taxon>
        <taxon>Eurotiomycetes</taxon>
        <taxon>Eurotiomycetidae</taxon>
        <taxon>Eurotiales</taxon>
        <taxon>Aspergillaceae</taxon>
        <taxon>Penicillium</taxon>
    </lineage>
</organism>
<reference evidence="6" key="1">
    <citation type="submission" date="2022-11" db="EMBL/GenBank/DDBJ databases">
        <authorList>
            <person name="Petersen C."/>
        </authorList>
    </citation>
    <scope>NUCLEOTIDE SEQUENCE</scope>
    <source>
        <strain evidence="6">IBT 26290</strain>
    </source>
</reference>
<evidence type="ECO:0000313" key="7">
    <source>
        <dbReference type="Proteomes" id="UP001149163"/>
    </source>
</evidence>
<accession>A0A9W9HNN2</accession>
<evidence type="ECO:0000256" key="4">
    <source>
        <dbReference type="ARBA" id="ARBA00023242"/>
    </source>
</evidence>
<dbReference type="InterPro" id="IPR024738">
    <property type="entry name" value="Hfi1/Tada1"/>
</dbReference>
<proteinExistence type="predicted"/>
<dbReference type="OrthoDB" id="10264870at2759"/>
<keyword evidence="4" id="KW-0539">Nucleus</keyword>
<evidence type="ECO:0008006" key="8">
    <source>
        <dbReference type="Google" id="ProtNLM"/>
    </source>
</evidence>
<evidence type="ECO:0000256" key="2">
    <source>
        <dbReference type="ARBA" id="ARBA00023015"/>
    </source>
</evidence>
<dbReference type="GO" id="GO:0006357">
    <property type="term" value="P:regulation of transcription by RNA polymerase II"/>
    <property type="evidence" value="ECO:0007669"/>
    <property type="project" value="TreeGrafter"/>
</dbReference>
<dbReference type="AlphaFoldDB" id="A0A9W9HNN2"/>
<keyword evidence="7" id="KW-1185">Reference proteome</keyword>
<dbReference type="Proteomes" id="UP001149163">
    <property type="component" value="Unassembled WGS sequence"/>
</dbReference>
<sequence length="419" mass="46505">MQIDPAALSRTDSASNAAKNAAPNPSTTVKSSRSLPSVPRLDLEQAYTELKAAIGDKWAEYKESTALFLLGHYNQNEYASRVDHMLCADPKIEHLHNSFVCAIIANLTRDLPDHGVATWVSANDKPSMVSKPVSGDAAEQRLKTEIMQLPPRDRRRIKGIPERDPNDTVPNELEEYHQAKQIKLPSQVPASAGGLNKTNWELEIRKRYAQPLAAETGEFPDAESIYARMVPMCYEESLPSGAGLPCAEFMAIATETFIKEVLSGVFSRTRSNGPSGTINGMMMRKYRQQLEREELAYTRGEIVKDTATGLLPVEAREAGIRRPLGVRDLRLTLELGRGILGHMPLIIDQIMGGYFEDELETEKQDRLENDVGEVHEIKTADDDEMDLDDDDAFSDWEGGTTVDREQLSGLLDECLSMAA</sequence>
<dbReference type="GO" id="GO:0005634">
    <property type="term" value="C:nucleus"/>
    <property type="evidence" value="ECO:0007669"/>
    <property type="project" value="UniProtKB-SubCell"/>
</dbReference>
<feature type="compositionally biased region" description="Low complexity" evidence="5">
    <location>
        <begin position="13"/>
        <end position="26"/>
    </location>
</feature>
<comment type="subcellular location">
    <subcellularLocation>
        <location evidence="1">Nucleus</location>
    </subcellularLocation>
</comment>
<gene>
    <name evidence="6" type="ORF">N7482_010196</name>
</gene>
<dbReference type="RefSeq" id="XP_056538277.1">
    <property type="nucleotide sequence ID" value="XM_056692320.1"/>
</dbReference>
<feature type="region of interest" description="Disordered" evidence="5">
    <location>
        <begin position="1"/>
        <end position="37"/>
    </location>
</feature>
<dbReference type="PANTHER" id="PTHR21277">
    <property type="entry name" value="TRANSCRIPTIONAL ADAPTER 1"/>
    <property type="match status" value="1"/>
</dbReference>
<dbReference type="GO" id="GO:0000124">
    <property type="term" value="C:SAGA complex"/>
    <property type="evidence" value="ECO:0007669"/>
    <property type="project" value="TreeGrafter"/>
</dbReference>
<evidence type="ECO:0000256" key="5">
    <source>
        <dbReference type="SAM" id="MobiDB-lite"/>
    </source>
</evidence>
<protein>
    <recommendedName>
        <fullName evidence="8">Transcriptional coactivator HFI1/ADA1</fullName>
    </recommendedName>
</protein>
<dbReference type="GO" id="GO:0003713">
    <property type="term" value="F:transcription coactivator activity"/>
    <property type="evidence" value="ECO:0007669"/>
    <property type="project" value="TreeGrafter"/>
</dbReference>
<evidence type="ECO:0000256" key="3">
    <source>
        <dbReference type="ARBA" id="ARBA00023163"/>
    </source>
</evidence>
<dbReference type="GeneID" id="81431496"/>
<dbReference type="EMBL" id="JAPQKN010000008">
    <property type="protein sequence ID" value="KAJ5150944.1"/>
    <property type="molecule type" value="Genomic_DNA"/>
</dbReference>
<evidence type="ECO:0000313" key="6">
    <source>
        <dbReference type="EMBL" id="KAJ5150944.1"/>
    </source>
</evidence>
<name>A0A9W9HNN2_9EURO</name>
<dbReference type="Pfam" id="PF12767">
    <property type="entry name" value="SAGA-Tad1"/>
    <property type="match status" value="1"/>
</dbReference>
<keyword evidence="3" id="KW-0804">Transcription</keyword>